<dbReference type="AlphaFoldDB" id="A0A921NY82"/>
<dbReference type="RefSeq" id="WP_159963537.1">
    <property type="nucleotide sequence ID" value="NZ_APKE01000001.1"/>
</dbReference>
<dbReference type="PANTHER" id="PTHR37461:SF1">
    <property type="entry name" value="ANTI-SIGMA-K FACTOR RSKA"/>
    <property type="match status" value="1"/>
</dbReference>
<comment type="subcellular location">
    <subcellularLocation>
        <location evidence="2">Cell membrane</location>
    </subcellularLocation>
    <subcellularLocation>
        <location evidence="1">Membrane</location>
        <topology evidence="1">Single-pass membrane protein</topology>
    </subcellularLocation>
</comment>
<dbReference type="InterPro" id="IPR051474">
    <property type="entry name" value="Anti-sigma-K/W_factor"/>
</dbReference>
<sequence length="245" mass="24654">MTQLPFPGDDASTEAAEYALHLMGPGERAEFEARLAVSGALRAELARWQEAFVALAADIVPVAPPAALRPAIEGRIFGKERRRWSLPGLVGGTLGGGLVAGAVLVVAVLVLPQSRLGMPEPGVPERSGGTVREAAGLGADLASEDGALRVAVRLAADGEALTVTRASGAPAPGRALELWLIAETEEAPISLGVLPDARTARLGLPPALAAMLGTAVLAISDEPEGGSPTGAPTGAVLAAGPITPL</sequence>
<dbReference type="PANTHER" id="PTHR37461">
    <property type="entry name" value="ANTI-SIGMA-K FACTOR RSKA"/>
    <property type="match status" value="1"/>
</dbReference>
<evidence type="ECO:0000256" key="9">
    <source>
        <dbReference type="SAM" id="Phobius"/>
    </source>
</evidence>
<dbReference type="GO" id="GO:0006417">
    <property type="term" value="P:regulation of translation"/>
    <property type="evidence" value="ECO:0007669"/>
    <property type="project" value="TreeGrafter"/>
</dbReference>
<keyword evidence="12" id="KW-1185">Reference proteome</keyword>
<evidence type="ECO:0000256" key="6">
    <source>
        <dbReference type="ARBA" id="ARBA00023136"/>
    </source>
</evidence>
<dbReference type="GO" id="GO:0016989">
    <property type="term" value="F:sigma factor antagonist activity"/>
    <property type="evidence" value="ECO:0007669"/>
    <property type="project" value="TreeGrafter"/>
</dbReference>
<protein>
    <recommendedName>
        <fullName evidence="8">Regulator of SigK</fullName>
    </recommendedName>
    <alternativeName>
        <fullName evidence="7">Sigma-K anti-sigma factor RskA</fullName>
    </alternativeName>
</protein>
<feature type="transmembrane region" description="Helical" evidence="9">
    <location>
        <begin position="89"/>
        <end position="111"/>
    </location>
</feature>
<dbReference type="GO" id="GO:0005886">
    <property type="term" value="C:plasma membrane"/>
    <property type="evidence" value="ECO:0007669"/>
    <property type="project" value="UniProtKB-SubCell"/>
</dbReference>
<keyword evidence="3" id="KW-1003">Cell membrane</keyword>
<name>A0A921NY82_9RHOB</name>
<feature type="domain" description="Anti-sigma K factor RskA C-terminal" evidence="10">
    <location>
        <begin position="99"/>
        <end position="236"/>
    </location>
</feature>
<evidence type="ECO:0000313" key="11">
    <source>
        <dbReference type="EMBL" id="KAF0677560.1"/>
    </source>
</evidence>
<dbReference type="InterPro" id="IPR041916">
    <property type="entry name" value="Anti_sigma_zinc_sf"/>
</dbReference>
<evidence type="ECO:0000313" key="12">
    <source>
        <dbReference type="Proteomes" id="UP000698242"/>
    </source>
</evidence>
<evidence type="ECO:0000256" key="1">
    <source>
        <dbReference type="ARBA" id="ARBA00004167"/>
    </source>
</evidence>
<dbReference type="Proteomes" id="UP000698242">
    <property type="component" value="Unassembled WGS sequence"/>
</dbReference>
<keyword evidence="6 9" id="KW-0472">Membrane</keyword>
<accession>A0A921NY82</accession>
<evidence type="ECO:0000256" key="7">
    <source>
        <dbReference type="ARBA" id="ARBA00029829"/>
    </source>
</evidence>
<evidence type="ECO:0000256" key="5">
    <source>
        <dbReference type="ARBA" id="ARBA00022989"/>
    </source>
</evidence>
<comment type="caution">
    <text evidence="11">The sequence shown here is derived from an EMBL/GenBank/DDBJ whole genome shotgun (WGS) entry which is preliminary data.</text>
</comment>
<evidence type="ECO:0000259" key="10">
    <source>
        <dbReference type="Pfam" id="PF10099"/>
    </source>
</evidence>
<dbReference type="EMBL" id="APKE01000001">
    <property type="protein sequence ID" value="KAF0677560.1"/>
    <property type="molecule type" value="Genomic_DNA"/>
</dbReference>
<proteinExistence type="predicted"/>
<keyword evidence="5 9" id="KW-1133">Transmembrane helix</keyword>
<keyword evidence="4 9" id="KW-0812">Transmembrane</keyword>
<evidence type="ECO:0000256" key="4">
    <source>
        <dbReference type="ARBA" id="ARBA00022692"/>
    </source>
</evidence>
<evidence type="ECO:0000256" key="2">
    <source>
        <dbReference type="ARBA" id="ARBA00004236"/>
    </source>
</evidence>
<dbReference type="Gene3D" id="1.10.10.1320">
    <property type="entry name" value="Anti-sigma factor, zinc-finger domain"/>
    <property type="match status" value="1"/>
</dbReference>
<evidence type="ECO:0000256" key="8">
    <source>
        <dbReference type="ARBA" id="ARBA00030803"/>
    </source>
</evidence>
<dbReference type="InterPro" id="IPR018764">
    <property type="entry name" value="RskA_C"/>
</dbReference>
<gene>
    <name evidence="11" type="ORF">PMES_00065</name>
</gene>
<evidence type="ECO:0000256" key="3">
    <source>
        <dbReference type="ARBA" id="ARBA00022475"/>
    </source>
</evidence>
<dbReference type="Pfam" id="PF10099">
    <property type="entry name" value="RskA_C"/>
    <property type="match status" value="1"/>
</dbReference>
<organism evidence="11 12">
    <name type="scientific">Profundibacterium mesophilum KAUST100406-0324</name>
    <dbReference type="NCBI Taxonomy" id="1037889"/>
    <lineage>
        <taxon>Bacteria</taxon>
        <taxon>Pseudomonadati</taxon>
        <taxon>Pseudomonadota</taxon>
        <taxon>Alphaproteobacteria</taxon>
        <taxon>Rhodobacterales</taxon>
        <taxon>Roseobacteraceae</taxon>
        <taxon>Profundibacterium</taxon>
    </lineage>
</organism>
<dbReference type="OrthoDB" id="9816387at2"/>
<reference evidence="11" key="1">
    <citation type="submission" date="2013-03" db="EMBL/GenBank/DDBJ databases">
        <title>Genome Sequence of the Profundibacterium mesophilum strain KAUST100406-0324T from Red Sea, a novel genus in the family Rhodobacteraceae.</title>
        <authorList>
            <person name="Essack M."/>
            <person name="Alam I."/>
            <person name="Lafi F."/>
            <person name="Alawi W."/>
            <person name="Kamanu F."/>
            <person name="Al-Suwailem A."/>
            <person name="Lee O.O."/>
            <person name="Xu Y."/>
            <person name="Bajic V."/>
            <person name="Qian P.-Y."/>
            <person name="Archer J."/>
        </authorList>
    </citation>
    <scope>NUCLEOTIDE SEQUENCE</scope>
    <source>
        <strain evidence="11">KAUST100406-0324</strain>
    </source>
</reference>